<name>A0AA84ZYI3_9TREM</name>
<sequence length="384" mass="44258">MSYNSCVLKDHFTLPPEDSNARYISELTHNEQLLKETKLKQFLITEQKRSKLYRSLIAKVNSSCIDDKLLSNLSSESVLTTLNQNASCDSTNRTDYQKCSNHSEVLTNSEKFFTQSPRQETSLSSRTITTTTTTNNTTHNHCKSTEQSIDDLSSRAKALSLHSFPYLVKSLELRTSSLHEHKARQMRQAVGRRIYSDAERKKACDLRRNKEDLILSESIKAKAEKHFLNVKSNKTFKSSNYLERNSTQLMSTNRDNLKVNDHSNSIDENKLNNNSNQTIKCNYKDNEVFYSKDTNLSDTIDTKEISLEKPERDGHNGEMLSLWSRLSNRLNNKIPPLCLCMEYSRHDIDEAPPWLKCANNCKFYHNPEAFLKVLLDYMQSLNLS</sequence>
<reference evidence="2" key="1">
    <citation type="submission" date="2023-11" db="UniProtKB">
        <authorList>
            <consortium name="WormBaseParasite"/>
        </authorList>
    </citation>
    <scope>IDENTIFICATION</scope>
</reference>
<protein>
    <submittedName>
        <fullName evidence="2">Uncharacterized protein</fullName>
    </submittedName>
</protein>
<dbReference type="WBParaSite" id="SMRG1_55220.1">
    <property type="protein sequence ID" value="SMRG1_55220.1"/>
    <property type="gene ID" value="SMRG1_55220"/>
</dbReference>
<dbReference type="Proteomes" id="UP000050790">
    <property type="component" value="Unassembled WGS sequence"/>
</dbReference>
<proteinExistence type="predicted"/>
<evidence type="ECO:0000313" key="2">
    <source>
        <dbReference type="WBParaSite" id="SMRG1_55220.1"/>
    </source>
</evidence>
<dbReference type="AlphaFoldDB" id="A0AA84ZYI3"/>
<organism evidence="1 2">
    <name type="scientific">Schistosoma margrebowiei</name>
    <dbReference type="NCBI Taxonomy" id="48269"/>
    <lineage>
        <taxon>Eukaryota</taxon>
        <taxon>Metazoa</taxon>
        <taxon>Spiralia</taxon>
        <taxon>Lophotrochozoa</taxon>
        <taxon>Platyhelminthes</taxon>
        <taxon>Trematoda</taxon>
        <taxon>Digenea</taxon>
        <taxon>Strigeidida</taxon>
        <taxon>Schistosomatoidea</taxon>
        <taxon>Schistosomatidae</taxon>
        <taxon>Schistosoma</taxon>
    </lineage>
</organism>
<accession>A0AA84ZYI3</accession>
<evidence type="ECO:0000313" key="1">
    <source>
        <dbReference type="Proteomes" id="UP000050790"/>
    </source>
</evidence>